<feature type="transmembrane region" description="Helical" evidence="7">
    <location>
        <begin position="115"/>
        <end position="136"/>
    </location>
</feature>
<evidence type="ECO:0000256" key="2">
    <source>
        <dbReference type="ARBA" id="ARBA00012438"/>
    </source>
</evidence>
<dbReference type="SUPFAM" id="SSF55874">
    <property type="entry name" value="ATPase domain of HSP90 chaperone/DNA topoisomerase II/histidine kinase"/>
    <property type="match status" value="1"/>
</dbReference>
<keyword evidence="6" id="KW-0067">ATP-binding</keyword>
<evidence type="ECO:0000256" key="4">
    <source>
        <dbReference type="ARBA" id="ARBA00022741"/>
    </source>
</evidence>
<feature type="transmembrane region" description="Helical" evidence="7">
    <location>
        <begin position="82"/>
        <end position="103"/>
    </location>
</feature>
<keyword evidence="7" id="KW-1133">Transmembrane helix</keyword>
<dbReference type="PANTHER" id="PTHR44936">
    <property type="entry name" value="SENSOR PROTEIN CREC"/>
    <property type="match status" value="1"/>
</dbReference>
<keyword evidence="7" id="KW-0472">Membrane</keyword>
<feature type="domain" description="Histidine kinase" evidence="8">
    <location>
        <begin position="192"/>
        <end position="402"/>
    </location>
</feature>
<dbReference type="Pfam" id="PF16926">
    <property type="entry name" value="HisKA_4TM"/>
    <property type="match status" value="1"/>
</dbReference>
<reference evidence="9 10" key="1">
    <citation type="submission" date="2017-04" db="EMBL/GenBank/DDBJ databases">
        <title>MLSA of the genus Halorubrum.</title>
        <authorList>
            <person name="De La Haba R."/>
            <person name="Sanchez-Porro C."/>
            <person name="Infante-Dominguez C."/>
            <person name="Ventosa A."/>
        </authorList>
    </citation>
    <scope>NUCLEOTIDE SEQUENCE [LARGE SCALE GENOMIC DNA]</scope>
    <source>
        <strain evidence="9 10">DSM 17463</strain>
    </source>
</reference>
<evidence type="ECO:0000313" key="9">
    <source>
        <dbReference type="EMBL" id="OSP10177.1"/>
    </source>
</evidence>
<dbReference type="STRING" id="1121945.GCA_000421805_02019"/>
<keyword evidence="5" id="KW-0418">Kinase</keyword>
<dbReference type="Pfam" id="PF02518">
    <property type="entry name" value="HATPase_c"/>
    <property type="match status" value="1"/>
</dbReference>
<gene>
    <name evidence="9" type="ORF">B9H04_03100</name>
</gene>
<dbReference type="SMART" id="SM00387">
    <property type="entry name" value="HATPase_c"/>
    <property type="match status" value="1"/>
</dbReference>
<sequence length="410" mass="41274">MGAVGRSRLSTFGRLPAASLSPRCGRPPDESTTVLLASAVGFVMSTLRGHRAVSLIGAGLLVAAAVHHGAEIGAIGSSAGPLLAFALDGGIAVAVLVAGRRIARRDLSPAEEQRVARWTATGTVLAVAAFAATLAVRAFEGRPLVEPAFPMLVAAGVGSLGGAIAGYYAVRQSAEARRARDAVRAVSFVNHLLRHDLRNDLSTIRGYADLLDDPDGSGHAETVAAKASEGLERIEATSAVADAILGDADSSRVDLADTTRDVLAGVADGESAAIETDLPDAAPVAANDGVRSIVHNLVENAVEHGGPGVTVRVAVRADGDEAARLGGDDGVALVVEDDGPGLPPEVRDGSFLTDEAVGGASDGGVSGLRLVATLAEAYDGSLDTGESSLGGARFTVTLPHAPADSAGSDT</sequence>
<dbReference type="Gene3D" id="3.30.565.10">
    <property type="entry name" value="Histidine kinase-like ATPase, C-terminal domain"/>
    <property type="match status" value="1"/>
</dbReference>
<dbReference type="GO" id="GO:0005886">
    <property type="term" value="C:plasma membrane"/>
    <property type="evidence" value="ECO:0007669"/>
    <property type="project" value="UniProtKB-SubCell"/>
</dbReference>
<dbReference type="InterPro" id="IPR003661">
    <property type="entry name" value="HisK_dim/P_dom"/>
</dbReference>
<evidence type="ECO:0000256" key="6">
    <source>
        <dbReference type="ARBA" id="ARBA00022840"/>
    </source>
</evidence>
<protein>
    <recommendedName>
        <fullName evidence="2">histidine kinase</fullName>
        <ecNumber evidence="2">2.7.13.3</ecNumber>
    </recommendedName>
</protein>
<comment type="caution">
    <text evidence="9">The sequence shown here is derived from an EMBL/GenBank/DDBJ whole genome shotgun (WGS) entry which is preliminary data.</text>
</comment>
<evidence type="ECO:0000256" key="5">
    <source>
        <dbReference type="ARBA" id="ARBA00022777"/>
    </source>
</evidence>
<dbReference type="CDD" id="cd00082">
    <property type="entry name" value="HisKA"/>
    <property type="match status" value="1"/>
</dbReference>
<dbReference type="InterPro" id="IPR050980">
    <property type="entry name" value="2C_sensor_his_kinase"/>
</dbReference>
<evidence type="ECO:0000256" key="7">
    <source>
        <dbReference type="SAM" id="Phobius"/>
    </source>
</evidence>
<dbReference type="eggNOG" id="arCOG09107">
    <property type="taxonomic scope" value="Archaea"/>
</dbReference>
<feature type="transmembrane region" description="Helical" evidence="7">
    <location>
        <begin position="52"/>
        <end position="70"/>
    </location>
</feature>
<proteinExistence type="predicted"/>
<dbReference type="InterPro" id="IPR031623">
    <property type="entry name" value="HisKA_4TM"/>
</dbReference>
<evidence type="ECO:0000256" key="1">
    <source>
        <dbReference type="ARBA" id="ARBA00000085"/>
    </source>
</evidence>
<dbReference type="PROSITE" id="PS50109">
    <property type="entry name" value="HIS_KIN"/>
    <property type="match status" value="1"/>
</dbReference>
<dbReference type="PANTHER" id="PTHR44936:SF10">
    <property type="entry name" value="SENSOR PROTEIN RSTB"/>
    <property type="match status" value="1"/>
</dbReference>
<dbReference type="Proteomes" id="UP000193587">
    <property type="component" value="Unassembled WGS sequence"/>
</dbReference>
<evidence type="ECO:0000313" key="10">
    <source>
        <dbReference type="Proteomes" id="UP000193587"/>
    </source>
</evidence>
<dbReference type="AlphaFoldDB" id="A0A1X4HAU0"/>
<name>A0A1X4HAU0_HALEZ</name>
<dbReference type="InterPro" id="IPR005467">
    <property type="entry name" value="His_kinase_dom"/>
</dbReference>
<comment type="catalytic activity">
    <reaction evidence="1">
        <text>ATP + protein L-histidine = ADP + protein N-phospho-L-histidine.</text>
        <dbReference type="EC" id="2.7.13.3"/>
    </reaction>
</comment>
<dbReference type="GO" id="GO:0005524">
    <property type="term" value="F:ATP binding"/>
    <property type="evidence" value="ECO:0007669"/>
    <property type="project" value="UniProtKB-KW"/>
</dbReference>
<keyword evidence="3" id="KW-0808">Transferase</keyword>
<evidence type="ECO:0000256" key="3">
    <source>
        <dbReference type="ARBA" id="ARBA00022679"/>
    </source>
</evidence>
<feature type="transmembrane region" description="Helical" evidence="7">
    <location>
        <begin position="148"/>
        <end position="170"/>
    </location>
</feature>
<keyword evidence="7" id="KW-0812">Transmembrane</keyword>
<organism evidence="9 10">
    <name type="scientific">Halorubrum ezzemoulense DSM 17463</name>
    <dbReference type="NCBI Taxonomy" id="1121945"/>
    <lineage>
        <taxon>Archaea</taxon>
        <taxon>Methanobacteriati</taxon>
        <taxon>Methanobacteriota</taxon>
        <taxon>Stenosarchaea group</taxon>
        <taxon>Halobacteria</taxon>
        <taxon>Halobacteriales</taxon>
        <taxon>Haloferacaceae</taxon>
        <taxon>Halorubrum</taxon>
    </lineage>
</organism>
<dbReference type="EMBL" id="NEDJ01000006">
    <property type="protein sequence ID" value="OSP10177.1"/>
    <property type="molecule type" value="Genomic_DNA"/>
</dbReference>
<dbReference type="InterPro" id="IPR036890">
    <property type="entry name" value="HATPase_C_sf"/>
</dbReference>
<accession>A0A1X4HAU0</accession>
<keyword evidence="4" id="KW-0547">Nucleotide-binding</keyword>
<dbReference type="InterPro" id="IPR003594">
    <property type="entry name" value="HATPase_dom"/>
</dbReference>
<dbReference type="EC" id="2.7.13.3" evidence="2"/>
<dbReference type="GO" id="GO:0000155">
    <property type="term" value="F:phosphorelay sensor kinase activity"/>
    <property type="evidence" value="ECO:0007669"/>
    <property type="project" value="InterPro"/>
</dbReference>
<evidence type="ECO:0000259" key="8">
    <source>
        <dbReference type="PROSITE" id="PS50109"/>
    </source>
</evidence>